<protein>
    <submittedName>
        <fullName evidence="1">Uncharacterized protein</fullName>
    </submittedName>
</protein>
<reference evidence="1 2" key="1">
    <citation type="submission" date="2020-08" db="EMBL/GenBank/DDBJ databases">
        <title>Genomic Encyclopedia of Type Strains, Phase IV (KMG-V): Genome sequencing to study the core and pangenomes of soil and plant-associated prokaryotes.</title>
        <authorList>
            <person name="Whitman W."/>
        </authorList>
    </citation>
    <scope>NUCLEOTIDE SEQUENCE [LARGE SCALE GENOMIC DNA]</scope>
    <source>
        <strain evidence="1 2">SLV-2362</strain>
    </source>
</reference>
<dbReference type="RefSeq" id="WP_183300700.1">
    <property type="nucleotide sequence ID" value="NZ_JACHWF010000009.1"/>
</dbReference>
<proteinExistence type="predicted"/>
<accession>A0A7W4VGR1</accession>
<keyword evidence="2" id="KW-1185">Reference proteome</keyword>
<dbReference type="EMBL" id="JACHWF010000009">
    <property type="protein sequence ID" value="MBB3010660.1"/>
    <property type="molecule type" value="Genomic_DNA"/>
</dbReference>
<dbReference type="Proteomes" id="UP000578036">
    <property type="component" value="Unassembled WGS sequence"/>
</dbReference>
<gene>
    <name evidence="1" type="ORF">FHX61_005341</name>
</gene>
<evidence type="ECO:0000313" key="1">
    <source>
        <dbReference type="EMBL" id="MBB3010660.1"/>
    </source>
</evidence>
<dbReference type="AlphaFoldDB" id="A0A7W4VGR1"/>
<name>A0A7W4VGR1_9BURK</name>
<sequence>MSEAIESKFYVTGLVQSRYGVGFRTPQKLNSEQEAQTEADRLNVLWLEMGEAFHREHGQLLRVKDGGFWVTPVDEFNDLAAGELLAGVPYPQRREPVNQFQQAILAEPFQKRFARIVALIEAPDPSTVIA</sequence>
<comment type="caution">
    <text evidence="1">The sequence shown here is derived from an EMBL/GenBank/DDBJ whole genome shotgun (WGS) entry which is preliminary data.</text>
</comment>
<evidence type="ECO:0000313" key="2">
    <source>
        <dbReference type="Proteomes" id="UP000578036"/>
    </source>
</evidence>
<organism evidence="1 2">
    <name type="scientific">Cupriavidus alkaliphilus</name>
    <dbReference type="NCBI Taxonomy" id="942866"/>
    <lineage>
        <taxon>Bacteria</taxon>
        <taxon>Pseudomonadati</taxon>
        <taxon>Pseudomonadota</taxon>
        <taxon>Betaproteobacteria</taxon>
        <taxon>Burkholderiales</taxon>
        <taxon>Burkholderiaceae</taxon>
        <taxon>Cupriavidus</taxon>
    </lineage>
</organism>